<keyword evidence="5" id="KW-0472">Membrane</keyword>
<proteinExistence type="predicted"/>
<dbReference type="EC" id="2.7.13.3" evidence="2"/>
<evidence type="ECO:0000259" key="6">
    <source>
        <dbReference type="PROSITE" id="PS50109"/>
    </source>
</evidence>
<evidence type="ECO:0000256" key="3">
    <source>
        <dbReference type="ARBA" id="ARBA00022553"/>
    </source>
</evidence>
<keyword evidence="4" id="KW-0175">Coiled coil</keyword>
<dbReference type="SUPFAM" id="SSF55874">
    <property type="entry name" value="ATPase domain of HSP90 chaperone/DNA topoisomerase II/histidine kinase"/>
    <property type="match status" value="1"/>
</dbReference>
<feature type="transmembrane region" description="Helical" evidence="5">
    <location>
        <begin position="325"/>
        <end position="344"/>
    </location>
</feature>
<dbReference type="Pfam" id="PF02518">
    <property type="entry name" value="HATPase_c"/>
    <property type="match status" value="1"/>
</dbReference>
<evidence type="ECO:0000256" key="2">
    <source>
        <dbReference type="ARBA" id="ARBA00012438"/>
    </source>
</evidence>
<dbReference type="SUPFAM" id="SSF47384">
    <property type="entry name" value="Homodimeric domain of signal transducing histidine kinase"/>
    <property type="match status" value="1"/>
</dbReference>
<keyword evidence="5" id="KW-0812">Transmembrane</keyword>
<dbReference type="InterPro" id="IPR005467">
    <property type="entry name" value="His_kinase_dom"/>
</dbReference>
<dbReference type="InterPro" id="IPR036097">
    <property type="entry name" value="HisK_dim/P_sf"/>
</dbReference>
<dbReference type="SMART" id="SM00387">
    <property type="entry name" value="HATPase_c"/>
    <property type="match status" value="1"/>
</dbReference>
<dbReference type="InterPro" id="IPR036890">
    <property type="entry name" value="HATPase_C_sf"/>
</dbReference>
<dbReference type="SUPFAM" id="SSF48452">
    <property type="entry name" value="TPR-like"/>
    <property type="match status" value="1"/>
</dbReference>
<keyword evidence="7" id="KW-0547">Nucleotide-binding</keyword>
<accession>A0ABW7NBK0</accession>
<dbReference type="InterPro" id="IPR011990">
    <property type="entry name" value="TPR-like_helical_dom_sf"/>
</dbReference>
<reference evidence="7 8" key="1">
    <citation type="journal article" date="2013" name="Int. J. Syst. Evol. Microbiol.">
        <title>Marinoscillum luteum sp. nov., isolated from marine sediment.</title>
        <authorList>
            <person name="Cha I.T."/>
            <person name="Park S.J."/>
            <person name="Kim S.J."/>
            <person name="Kim J.G."/>
            <person name="Jung M.Y."/>
            <person name="Shin K.S."/>
            <person name="Kwon K.K."/>
            <person name="Yang S.H."/>
            <person name="Seo Y.S."/>
            <person name="Rhee S.K."/>
        </authorList>
    </citation>
    <scope>NUCLEOTIDE SEQUENCE [LARGE SCALE GENOMIC DNA]</scope>
    <source>
        <strain evidence="7 8">KCTC 23939</strain>
    </source>
</reference>
<keyword evidence="7" id="KW-0067">ATP-binding</keyword>
<organism evidence="7 8">
    <name type="scientific">Marinoscillum luteum</name>
    <dbReference type="NCBI Taxonomy" id="861051"/>
    <lineage>
        <taxon>Bacteria</taxon>
        <taxon>Pseudomonadati</taxon>
        <taxon>Bacteroidota</taxon>
        <taxon>Cytophagia</taxon>
        <taxon>Cytophagales</taxon>
        <taxon>Reichenbachiellaceae</taxon>
        <taxon>Marinoscillum</taxon>
    </lineage>
</organism>
<dbReference type="GO" id="GO:0005524">
    <property type="term" value="F:ATP binding"/>
    <property type="evidence" value="ECO:0007669"/>
    <property type="project" value="UniProtKB-KW"/>
</dbReference>
<protein>
    <recommendedName>
        <fullName evidence="2">histidine kinase</fullName>
        <ecNumber evidence="2">2.7.13.3</ecNumber>
    </recommendedName>
</protein>
<dbReference type="InterPro" id="IPR003594">
    <property type="entry name" value="HATPase_dom"/>
</dbReference>
<dbReference type="PANTHER" id="PTHR43065:SF42">
    <property type="entry name" value="TWO-COMPONENT SENSOR PPRA"/>
    <property type="match status" value="1"/>
</dbReference>
<keyword evidence="8" id="KW-1185">Reference proteome</keyword>
<dbReference type="RefSeq" id="WP_395418464.1">
    <property type="nucleotide sequence ID" value="NZ_JBIPKE010000019.1"/>
</dbReference>
<dbReference type="InterPro" id="IPR003661">
    <property type="entry name" value="HisK_dim/P_dom"/>
</dbReference>
<dbReference type="PANTHER" id="PTHR43065">
    <property type="entry name" value="SENSOR HISTIDINE KINASE"/>
    <property type="match status" value="1"/>
</dbReference>
<feature type="domain" description="Histidine kinase" evidence="6">
    <location>
        <begin position="407"/>
        <end position="627"/>
    </location>
</feature>
<evidence type="ECO:0000313" key="8">
    <source>
        <dbReference type="Proteomes" id="UP001610063"/>
    </source>
</evidence>
<dbReference type="Proteomes" id="UP001610063">
    <property type="component" value="Unassembled WGS sequence"/>
</dbReference>
<dbReference type="PRINTS" id="PR00344">
    <property type="entry name" value="BCTRLSENSOR"/>
</dbReference>
<dbReference type="InterPro" id="IPR004358">
    <property type="entry name" value="Sig_transdc_His_kin-like_C"/>
</dbReference>
<dbReference type="PROSITE" id="PS50109">
    <property type="entry name" value="HIS_KIN"/>
    <property type="match status" value="1"/>
</dbReference>
<evidence type="ECO:0000256" key="1">
    <source>
        <dbReference type="ARBA" id="ARBA00000085"/>
    </source>
</evidence>
<dbReference type="Gene3D" id="3.30.565.10">
    <property type="entry name" value="Histidine kinase-like ATPase, C-terminal domain"/>
    <property type="match status" value="1"/>
</dbReference>
<evidence type="ECO:0000313" key="7">
    <source>
        <dbReference type="EMBL" id="MFH6985008.1"/>
    </source>
</evidence>
<comment type="catalytic activity">
    <reaction evidence="1">
        <text>ATP + protein L-histidine = ADP + protein N-phospho-L-histidine.</text>
        <dbReference type="EC" id="2.7.13.3"/>
    </reaction>
</comment>
<feature type="coiled-coil region" evidence="4">
    <location>
        <begin position="282"/>
        <end position="318"/>
    </location>
</feature>
<dbReference type="CDD" id="cd00082">
    <property type="entry name" value="HisKA"/>
    <property type="match status" value="1"/>
</dbReference>
<evidence type="ECO:0000256" key="5">
    <source>
        <dbReference type="SAM" id="Phobius"/>
    </source>
</evidence>
<sequence length="632" mass="71652">MILLLFSILLSPLHINRSVADSLAVSEDQSIESRILELNSQIEEHSDTLALARYTFLLGKEYAKMDFTDKALEELNQSFRYYRAAGDSAGMADVLRQISFTYSLVQEYDKALDFILGASGYATDLKQIREINHRIGYVYFNLKQLDSAEKYLNMAVAQYAQTGEVGASSLINLAGINISRARYREALAGLLQVEREGLQSLTPSSQYFVFNFISALYLKLGNEVMGRLYRSKRDSLTVDLAHLEKTLDFYETNIIADTLIGDYTAAVQKQGKYVEQLKSYYKNNLTTQLANYQKLFELQEKEMAIDLLEKENQVYELRQYESRSYIIFLILGVTILLLVVVITYRSLSNRNKLNQELQVLNAQISSQHDDLQRKNDLLKKIISDLKGTQYQLIQSEKMASIGSFASGVAHELNNPINILSGGLQVIEKNLAEVMNAHSENQEELLEDINIMLRESNFSISKINRIIQALIIATYTEHKPKVLDFTEIVDNVLIAFSRTSHPEVRFSTKVDSVSLECFPNRIHHALKAVLENAFFFAKESSSDEKCVWVAACQKGESLEVRIENNGPAIPEDHLIRIFDPFYTTKDDGVSPGLGLYFAFSAVKEHEGRIEAKNEGDRVVFTMTLPVRMSVTQV</sequence>
<keyword evidence="3" id="KW-0597">Phosphoprotein</keyword>
<dbReference type="Gene3D" id="1.25.40.10">
    <property type="entry name" value="Tetratricopeptide repeat domain"/>
    <property type="match status" value="2"/>
</dbReference>
<dbReference type="SMART" id="SM00388">
    <property type="entry name" value="HisKA"/>
    <property type="match status" value="1"/>
</dbReference>
<name>A0ABW7NBK0_9BACT</name>
<evidence type="ECO:0000256" key="4">
    <source>
        <dbReference type="SAM" id="Coils"/>
    </source>
</evidence>
<dbReference type="Gene3D" id="1.10.287.130">
    <property type="match status" value="1"/>
</dbReference>
<comment type="caution">
    <text evidence="7">The sequence shown here is derived from an EMBL/GenBank/DDBJ whole genome shotgun (WGS) entry which is preliminary data.</text>
</comment>
<keyword evidence="5" id="KW-1133">Transmembrane helix</keyword>
<dbReference type="EMBL" id="JBIPKE010000019">
    <property type="protein sequence ID" value="MFH6985008.1"/>
    <property type="molecule type" value="Genomic_DNA"/>
</dbReference>
<gene>
    <name evidence="7" type="ORF">ACHKAR_16250</name>
</gene>